<feature type="chain" id="PRO_5032967375" evidence="1">
    <location>
        <begin position="23"/>
        <end position="261"/>
    </location>
</feature>
<keyword evidence="3" id="KW-1185">Reference proteome</keyword>
<dbReference type="AlphaFoldDB" id="A0A849V8V0"/>
<dbReference type="SUPFAM" id="SSF111364">
    <property type="entry name" value="Tsx-like channel"/>
    <property type="match status" value="1"/>
</dbReference>
<reference evidence="2 3" key="1">
    <citation type="submission" date="2020-04" db="EMBL/GenBank/DDBJ databases">
        <title>Pseudoalteromonas caenipelagi sp. nov., isolated from a tidal flat.</title>
        <authorList>
            <person name="Park S."/>
            <person name="Yoon J.-H."/>
        </authorList>
    </citation>
    <scope>NUCLEOTIDE SEQUENCE [LARGE SCALE GENOMIC DNA]</scope>
    <source>
        <strain evidence="2 3">JBTF-M23</strain>
    </source>
</reference>
<proteinExistence type="predicted"/>
<dbReference type="GO" id="GO:0009279">
    <property type="term" value="C:cell outer membrane"/>
    <property type="evidence" value="ECO:0007669"/>
    <property type="project" value="InterPro"/>
</dbReference>
<protein>
    <submittedName>
        <fullName evidence="2">Nucleoside-binding protein</fullName>
    </submittedName>
</protein>
<comment type="caution">
    <text evidence="2">The sequence shown here is derived from an EMBL/GenBank/DDBJ whole genome shotgun (WGS) entry which is preliminary data.</text>
</comment>
<evidence type="ECO:0000313" key="2">
    <source>
        <dbReference type="EMBL" id="NOU49646.1"/>
    </source>
</evidence>
<organism evidence="2 3">
    <name type="scientific">Pseudoalteromonas caenipelagi</name>
    <dbReference type="NCBI Taxonomy" id="2726988"/>
    <lineage>
        <taxon>Bacteria</taxon>
        <taxon>Pseudomonadati</taxon>
        <taxon>Pseudomonadota</taxon>
        <taxon>Gammaproteobacteria</taxon>
        <taxon>Alteromonadales</taxon>
        <taxon>Pseudoalteromonadaceae</taxon>
        <taxon>Pseudoalteromonas</taxon>
    </lineage>
</organism>
<accession>A0A849V8V0</accession>
<keyword evidence="1" id="KW-0732">Signal</keyword>
<feature type="signal peptide" evidence="1">
    <location>
        <begin position="1"/>
        <end position="22"/>
    </location>
</feature>
<dbReference type="Gene3D" id="2.40.230.20">
    <property type="entry name" value="Nucleoside-specific channel-forming protein, Tsx-like"/>
    <property type="match status" value="1"/>
</dbReference>
<evidence type="ECO:0000256" key="1">
    <source>
        <dbReference type="SAM" id="SignalP"/>
    </source>
</evidence>
<evidence type="ECO:0000313" key="3">
    <source>
        <dbReference type="Proteomes" id="UP000586305"/>
    </source>
</evidence>
<sequence>MYKLIAVLITVLLFTLPYIAHAAHWSKTQLHINRGVFDHPFTKQKAMTDIISLQHASINNYGDVFFFIDYLDDDYADSFNDKDFYSEGYATFSGNALFDWQYHLWRLKDIGFVIGYNAAGDAKTLKYLPGIKLSWDIPGFDFLTTTATAYFDDSAGIAQGGAPHTNNTFMLDLAWGYPYSLGNQKFYFTGHAEYIGSRRNEIGKYVNDWILAQMAFQWDLGHAIARTSDTLMLGIEWQVWRNKMGTSHNESATQLHIVWTF</sequence>
<dbReference type="EMBL" id="JABBPG010000001">
    <property type="protein sequence ID" value="NOU49646.1"/>
    <property type="molecule type" value="Genomic_DNA"/>
</dbReference>
<dbReference type="Proteomes" id="UP000586305">
    <property type="component" value="Unassembled WGS sequence"/>
</dbReference>
<dbReference type="InterPro" id="IPR036777">
    <property type="entry name" value="Channel_Tsx-like_sf"/>
</dbReference>
<gene>
    <name evidence="2" type="ORF">HG263_03695</name>
</gene>
<name>A0A849V8V0_9GAMM</name>